<dbReference type="SFLD" id="SFLDG01150">
    <property type="entry name" value="Main.1:_Beta-like"/>
    <property type="match status" value="1"/>
</dbReference>
<protein>
    <submittedName>
        <fullName evidence="3">Glutathione S-transferase family protein</fullName>
    </submittedName>
</protein>
<feature type="domain" description="GST N-terminal" evidence="1">
    <location>
        <begin position="1"/>
        <end position="80"/>
    </location>
</feature>
<dbReference type="SUPFAM" id="SSF52833">
    <property type="entry name" value="Thioredoxin-like"/>
    <property type="match status" value="1"/>
</dbReference>
<evidence type="ECO:0000313" key="3">
    <source>
        <dbReference type="EMBL" id="MFC3227903.1"/>
    </source>
</evidence>
<evidence type="ECO:0000313" key="4">
    <source>
        <dbReference type="Proteomes" id="UP001595528"/>
    </source>
</evidence>
<dbReference type="InterPro" id="IPR036282">
    <property type="entry name" value="Glutathione-S-Trfase_C_sf"/>
</dbReference>
<dbReference type="InterPro" id="IPR010987">
    <property type="entry name" value="Glutathione-S-Trfase_C-like"/>
</dbReference>
<dbReference type="PANTHER" id="PTHR44051">
    <property type="entry name" value="GLUTATHIONE S-TRANSFERASE-RELATED"/>
    <property type="match status" value="1"/>
</dbReference>
<organism evidence="3 4">
    <name type="scientific">Marinibaculum pumilum</name>
    <dbReference type="NCBI Taxonomy" id="1766165"/>
    <lineage>
        <taxon>Bacteria</taxon>
        <taxon>Pseudomonadati</taxon>
        <taxon>Pseudomonadota</taxon>
        <taxon>Alphaproteobacteria</taxon>
        <taxon>Rhodospirillales</taxon>
        <taxon>Rhodospirillaceae</taxon>
        <taxon>Marinibaculum</taxon>
    </lineage>
</organism>
<evidence type="ECO:0000259" key="2">
    <source>
        <dbReference type="PROSITE" id="PS50405"/>
    </source>
</evidence>
<keyword evidence="4" id="KW-1185">Reference proteome</keyword>
<dbReference type="InterPro" id="IPR036249">
    <property type="entry name" value="Thioredoxin-like_sf"/>
</dbReference>
<dbReference type="Proteomes" id="UP001595528">
    <property type="component" value="Unassembled WGS sequence"/>
</dbReference>
<dbReference type="SFLD" id="SFLDS00019">
    <property type="entry name" value="Glutathione_Transferase_(cytos"/>
    <property type="match status" value="1"/>
</dbReference>
<dbReference type="PROSITE" id="PS50404">
    <property type="entry name" value="GST_NTER"/>
    <property type="match status" value="1"/>
</dbReference>
<gene>
    <name evidence="3" type="ORF">ACFOGJ_11715</name>
</gene>
<name>A0ABV7KZT0_9PROT</name>
<dbReference type="Gene3D" id="1.20.1050.10">
    <property type="match status" value="1"/>
</dbReference>
<dbReference type="SFLD" id="SFLDG00358">
    <property type="entry name" value="Main_(cytGST)"/>
    <property type="match status" value="1"/>
</dbReference>
<proteinExistence type="predicted"/>
<reference evidence="4" key="1">
    <citation type="journal article" date="2019" name="Int. J. Syst. Evol. Microbiol.">
        <title>The Global Catalogue of Microorganisms (GCM) 10K type strain sequencing project: providing services to taxonomists for standard genome sequencing and annotation.</title>
        <authorList>
            <consortium name="The Broad Institute Genomics Platform"/>
            <consortium name="The Broad Institute Genome Sequencing Center for Infectious Disease"/>
            <person name="Wu L."/>
            <person name="Ma J."/>
        </authorList>
    </citation>
    <scope>NUCLEOTIDE SEQUENCE [LARGE SCALE GENOMIC DNA]</scope>
    <source>
        <strain evidence="4">KCTC 42964</strain>
    </source>
</reference>
<evidence type="ECO:0000259" key="1">
    <source>
        <dbReference type="PROSITE" id="PS50404"/>
    </source>
</evidence>
<dbReference type="PROSITE" id="PS50405">
    <property type="entry name" value="GST_CTER"/>
    <property type="match status" value="1"/>
</dbReference>
<dbReference type="CDD" id="cd03046">
    <property type="entry name" value="GST_N_GTT1_like"/>
    <property type="match status" value="1"/>
</dbReference>
<accession>A0ABV7KZT0</accession>
<dbReference type="InterPro" id="IPR004046">
    <property type="entry name" value="GST_C"/>
</dbReference>
<dbReference type="InterPro" id="IPR040079">
    <property type="entry name" value="Glutathione_S-Trfase"/>
</dbReference>
<feature type="domain" description="GST C-terminal" evidence="2">
    <location>
        <begin position="86"/>
        <end position="211"/>
    </location>
</feature>
<dbReference type="Pfam" id="PF13409">
    <property type="entry name" value="GST_N_2"/>
    <property type="match status" value="1"/>
</dbReference>
<dbReference type="Pfam" id="PF00043">
    <property type="entry name" value="GST_C"/>
    <property type="match status" value="1"/>
</dbReference>
<dbReference type="InterPro" id="IPR004045">
    <property type="entry name" value="Glutathione_S-Trfase_N"/>
</dbReference>
<dbReference type="SUPFAM" id="SSF47616">
    <property type="entry name" value="GST C-terminal domain-like"/>
    <property type="match status" value="1"/>
</dbReference>
<dbReference type="Gene3D" id="3.40.30.10">
    <property type="entry name" value="Glutaredoxin"/>
    <property type="match status" value="1"/>
</dbReference>
<dbReference type="PANTHER" id="PTHR44051:SF9">
    <property type="entry name" value="GLUTATHIONE S-TRANSFERASE 1"/>
    <property type="match status" value="1"/>
</dbReference>
<dbReference type="RefSeq" id="WP_379900494.1">
    <property type="nucleotide sequence ID" value="NZ_JBHRTR010000026.1"/>
</dbReference>
<comment type="caution">
    <text evidence="3">The sequence shown here is derived from an EMBL/GenBank/DDBJ whole genome shotgun (WGS) entry which is preliminary data.</text>
</comment>
<sequence length="211" mass="23178">MIVIHHLGQSQSDRIVWLMEELGLPYDLKWHHRGPDRLAPDEYLALHPAATAPVIDDDGLVLTESVAIVEHICHRHAGGRLTVAPGDPAYIDYVYWMQFNNSMLGLFFASMGAGPAPQDPRAQLVAKVVERRQSGAFRFLEQRLGQSAFLAGPALTCADIMSAYALVELPKFGPVAIDDLPNVQAYLKRITSRPAYIKAMEIAGPQAKPPA</sequence>
<dbReference type="EMBL" id="JBHRTR010000026">
    <property type="protein sequence ID" value="MFC3227903.1"/>
    <property type="molecule type" value="Genomic_DNA"/>
</dbReference>